<reference evidence="2 4" key="1">
    <citation type="journal article" date="2011" name="Nature">
        <title>The Medicago genome provides insight into the evolution of rhizobial symbioses.</title>
        <authorList>
            <person name="Young N.D."/>
            <person name="Debelle F."/>
            <person name="Oldroyd G.E."/>
            <person name="Geurts R."/>
            <person name="Cannon S.B."/>
            <person name="Udvardi M.K."/>
            <person name="Benedito V.A."/>
            <person name="Mayer K.F."/>
            <person name="Gouzy J."/>
            <person name="Schoof H."/>
            <person name="Van de Peer Y."/>
            <person name="Proost S."/>
            <person name="Cook D.R."/>
            <person name="Meyers B.C."/>
            <person name="Spannagl M."/>
            <person name="Cheung F."/>
            <person name="De Mita S."/>
            <person name="Krishnakumar V."/>
            <person name="Gundlach H."/>
            <person name="Zhou S."/>
            <person name="Mudge J."/>
            <person name="Bharti A.K."/>
            <person name="Murray J.D."/>
            <person name="Naoumkina M.A."/>
            <person name="Rosen B."/>
            <person name="Silverstein K.A."/>
            <person name="Tang H."/>
            <person name="Rombauts S."/>
            <person name="Zhao P.X."/>
            <person name="Zhou P."/>
            <person name="Barbe V."/>
            <person name="Bardou P."/>
            <person name="Bechner M."/>
            <person name="Bellec A."/>
            <person name="Berger A."/>
            <person name="Berges H."/>
            <person name="Bidwell S."/>
            <person name="Bisseling T."/>
            <person name="Choisne N."/>
            <person name="Couloux A."/>
            <person name="Denny R."/>
            <person name="Deshpande S."/>
            <person name="Dai X."/>
            <person name="Doyle J.J."/>
            <person name="Dudez A.M."/>
            <person name="Farmer A.D."/>
            <person name="Fouteau S."/>
            <person name="Franken C."/>
            <person name="Gibelin C."/>
            <person name="Gish J."/>
            <person name="Goldstein S."/>
            <person name="Gonzalez A.J."/>
            <person name="Green P.J."/>
            <person name="Hallab A."/>
            <person name="Hartog M."/>
            <person name="Hua A."/>
            <person name="Humphray S.J."/>
            <person name="Jeong D.H."/>
            <person name="Jing Y."/>
            <person name="Jocker A."/>
            <person name="Kenton S.M."/>
            <person name="Kim D.J."/>
            <person name="Klee K."/>
            <person name="Lai H."/>
            <person name="Lang C."/>
            <person name="Lin S."/>
            <person name="Macmil S.L."/>
            <person name="Magdelenat G."/>
            <person name="Matthews L."/>
            <person name="McCorrison J."/>
            <person name="Monaghan E.L."/>
            <person name="Mun J.H."/>
            <person name="Najar F.Z."/>
            <person name="Nicholson C."/>
            <person name="Noirot C."/>
            <person name="O'Bleness M."/>
            <person name="Paule C.R."/>
            <person name="Poulain J."/>
            <person name="Prion F."/>
            <person name="Qin B."/>
            <person name="Qu C."/>
            <person name="Retzel E.F."/>
            <person name="Riddle C."/>
            <person name="Sallet E."/>
            <person name="Samain S."/>
            <person name="Samson N."/>
            <person name="Sanders I."/>
            <person name="Saurat O."/>
            <person name="Scarpelli C."/>
            <person name="Schiex T."/>
            <person name="Segurens B."/>
            <person name="Severin A.J."/>
            <person name="Sherrier D.J."/>
            <person name="Shi R."/>
            <person name="Sims S."/>
            <person name="Singer S.R."/>
            <person name="Sinharoy S."/>
            <person name="Sterck L."/>
            <person name="Viollet A."/>
            <person name="Wang B.B."/>
            <person name="Wang K."/>
            <person name="Wang M."/>
            <person name="Wang X."/>
            <person name="Warfsmann J."/>
            <person name="Weissenbach J."/>
            <person name="White D.D."/>
            <person name="White J.D."/>
            <person name="Wiley G.B."/>
            <person name="Wincker P."/>
            <person name="Xing Y."/>
            <person name="Yang L."/>
            <person name="Yao Z."/>
            <person name="Ying F."/>
            <person name="Zhai J."/>
            <person name="Zhou L."/>
            <person name="Zuber A."/>
            <person name="Denarie J."/>
            <person name="Dixon R.A."/>
            <person name="May G.D."/>
            <person name="Schwartz D.C."/>
            <person name="Rogers J."/>
            <person name="Quetier F."/>
            <person name="Town C.D."/>
            <person name="Roe B.A."/>
        </authorList>
    </citation>
    <scope>NUCLEOTIDE SEQUENCE [LARGE SCALE GENOMIC DNA]</scope>
    <source>
        <strain evidence="2">A17</strain>
        <strain evidence="3 4">cv. Jemalong A17</strain>
    </source>
</reference>
<feature type="transmembrane region" description="Helical" evidence="1">
    <location>
        <begin position="86"/>
        <end position="105"/>
    </location>
</feature>
<keyword evidence="1" id="KW-0472">Membrane</keyword>
<organism evidence="2 4">
    <name type="scientific">Medicago truncatula</name>
    <name type="common">Barrel medic</name>
    <name type="synonym">Medicago tribuloides</name>
    <dbReference type="NCBI Taxonomy" id="3880"/>
    <lineage>
        <taxon>Eukaryota</taxon>
        <taxon>Viridiplantae</taxon>
        <taxon>Streptophyta</taxon>
        <taxon>Embryophyta</taxon>
        <taxon>Tracheophyta</taxon>
        <taxon>Spermatophyta</taxon>
        <taxon>Magnoliopsida</taxon>
        <taxon>eudicotyledons</taxon>
        <taxon>Gunneridae</taxon>
        <taxon>Pentapetalae</taxon>
        <taxon>rosids</taxon>
        <taxon>fabids</taxon>
        <taxon>Fabales</taxon>
        <taxon>Fabaceae</taxon>
        <taxon>Papilionoideae</taxon>
        <taxon>50 kb inversion clade</taxon>
        <taxon>NPAAA clade</taxon>
        <taxon>Hologalegina</taxon>
        <taxon>IRL clade</taxon>
        <taxon>Trifolieae</taxon>
        <taxon>Medicago</taxon>
    </lineage>
</organism>
<name>G7J283_MEDTR</name>
<dbReference type="InterPro" id="IPR053258">
    <property type="entry name" value="Ca-permeable_cation_channel"/>
</dbReference>
<sequence>MSFYKAYTILMSLELSSIGIMYQGSDTNPFQQSSPICFLFLTSVFCHVVATMADMSLPTTMIIFHFSGLVGCETLLWILLPEFWNWYIINLFLLMVTSLCFFNCIHDIAKLFLPTHLTTATEPPNSEQHEASQA</sequence>
<reference evidence="2 4" key="2">
    <citation type="journal article" date="2014" name="BMC Genomics">
        <title>An improved genome release (version Mt4.0) for the model legume Medicago truncatula.</title>
        <authorList>
            <person name="Tang H."/>
            <person name="Krishnakumar V."/>
            <person name="Bidwell S."/>
            <person name="Rosen B."/>
            <person name="Chan A."/>
            <person name="Zhou S."/>
            <person name="Gentzbittel L."/>
            <person name="Childs K.L."/>
            <person name="Yandell M."/>
            <person name="Gundlach H."/>
            <person name="Mayer K.F."/>
            <person name="Schwartz D.C."/>
            <person name="Town C.D."/>
        </authorList>
    </citation>
    <scope>GENOME REANNOTATION</scope>
    <source>
        <strain evidence="3 4">cv. Jemalong A17</strain>
    </source>
</reference>
<dbReference type="AlphaFoldDB" id="G7J283"/>
<evidence type="ECO:0000313" key="2">
    <source>
        <dbReference type="EMBL" id="AES70746.1"/>
    </source>
</evidence>
<keyword evidence="1" id="KW-1133">Transmembrane helix</keyword>
<feature type="transmembrane region" description="Helical" evidence="1">
    <location>
        <begin position="30"/>
        <end position="50"/>
    </location>
</feature>
<dbReference type="EnsemblPlants" id="AES70746">
    <property type="protein sequence ID" value="AES70746"/>
    <property type="gene ID" value="MTR_3g061880"/>
</dbReference>
<dbReference type="Proteomes" id="UP000002051">
    <property type="component" value="Chromosome 3"/>
</dbReference>
<dbReference type="PANTHER" id="PTHR34115">
    <property type="entry name" value="PROTEIN, PUTATIVE-RELATED"/>
    <property type="match status" value="1"/>
</dbReference>
<gene>
    <name evidence="2" type="ordered locus">MTR_3g061880</name>
</gene>
<proteinExistence type="predicted"/>
<protein>
    <submittedName>
        <fullName evidence="2">Transmembrane protein, putative</fullName>
    </submittedName>
</protein>
<accession>G7J283</accession>
<keyword evidence="1 2" id="KW-0812">Transmembrane</keyword>
<feature type="transmembrane region" description="Helical" evidence="1">
    <location>
        <begin position="62"/>
        <end position="80"/>
    </location>
</feature>
<dbReference type="PANTHER" id="PTHR34115:SF17">
    <property type="entry name" value="PROTEIN, PUTATIVE-RELATED"/>
    <property type="match status" value="1"/>
</dbReference>
<dbReference type="HOGENOM" id="CLU_151521_0_0_1"/>
<evidence type="ECO:0000256" key="1">
    <source>
        <dbReference type="SAM" id="Phobius"/>
    </source>
</evidence>
<reference evidence="3" key="3">
    <citation type="submission" date="2015-04" db="UniProtKB">
        <authorList>
            <consortium name="EnsemblPlants"/>
        </authorList>
    </citation>
    <scope>IDENTIFICATION</scope>
    <source>
        <strain evidence="3">cv. Jemalong A17</strain>
    </source>
</reference>
<evidence type="ECO:0000313" key="4">
    <source>
        <dbReference type="Proteomes" id="UP000002051"/>
    </source>
</evidence>
<dbReference type="EMBL" id="CM001219">
    <property type="protein sequence ID" value="AES70746.1"/>
    <property type="molecule type" value="Genomic_DNA"/>
</dbReference>
<keyword evidence="4" id="KW-1185">Reference proteome</keyword>
<dbReference type="OMA" id="PNSEQHE"/>
<dbReference type="PaxDb" id="3880-AES70746"/>
<evidence type="ECO:0000313" key="3">
    <source>
        <dbReference type="EnsemblPlants" id="AES70746"/>
    </source>
</evidence>